<name>A0ABP1YUV7_YERAL</name>
<dbReference type="RefSeq" id="WP_049604048.1">
    <property type="nucleotide sequence ID" value="NZ_CQEH01000011.1"/>
</dbReference>
<dbReference type="EMBL" id="CQEH01000011">
    <property type="protein sequence ID" value="CNL23547.1"/>
    <property type="molecule type" value="Genomic_DNA"/>
</dbReference>
<proteinExistence type="predicted"/>
<sequence length="107" mass="11990">MRTEKKPAVRVITPKKIRRSRSRAVSVQQAARFNAVLSLCDKSPSGLVWKEWNRGMGARSRGRGEAAGCEKRNRPGIYLIGLDGQRWYSRVVICALKALHEAQNGNL</sequence>
<dbReference type="Proteomes" id="UP000038647">
    <property type="component" value="Unassembled WGS sequence"/>
</dbReference>
<reference evidence="1 2" key="1">
    <citation type="submission" date="2015-03" db="EMBL/GenBank/DDBJ databases">
        <authorList>
            <consortium name="Pathogen Informatics"/>
            <person name="Murphy D."/>
        </authorList>
    </citation>
    <scope>NUCLEOTIDE SEQUENCE [LARGE SCALE GENOMIC DNA]</scope>
    <source>
        <strain evidence="1 2">IP08791</strain>
    </source>
</reference>
<evidence type="ECO:0000313" key="1">
    <source>
        <dbReference type="EMBL" id="CNL23547.1"/>
    </source>
</evidence>
<accession>A0ABP1YUV7</accession>
<comment type="caution">
    <text evidence="1">The sequence shown here is derived from an EMBL/GenBank/DDBJ whole genome shotgun (WGS) entry which is preliminary data.</text>
</comment>
<gene>
    <name evidence="1" type="ORF">ERS137966_02648</name>
</gene>
<evidence type="ECO:0000313" key="2">
    <source>
        <dbReference type="Proteomes" id="UP000038647"/>
    </source>
</evidence>
<protein>
    <submittedName>
        <fullName evidence="1">Uncharacterized protein</fullName>
    </submittedName>
</protein>
<organism evidence="1 2">
    <name type="scientific">Yersinia aldovae</name>
    <dbReference type="NCBI Taxonomy" id="29483"/>
    <lineage>
        <taxon>Bacteria</taxon>
        <taxon>Pseudomonadati</taxon>
        <taxon>Pseudomonadota</taxon>
        <taxon>Gammaproteobacteria</taxon>
        <taxon>Enterobacterales</taxon>
        <taxon>Yersiniaceae</taxon>
        <taxon>Yersinia</taxon>
    </lineage>
</organism>
<keyword evidence="2" id="KW-1185">Reference proteome</keyword>